<dbReference type="GO" id="GO:0030246">
    <property type="term" value="F:carbohydrate binding"/>
    <property type="evidence" value="ECO:0007669"/>
    <property type="project" value="UniProtKB-UniRule"/>
</dbReference>
<protein>
    <submittedName>
        <fullName evidence="3">Hinge connector of long tail fiber proximal connector</fullName>
    </submittedName>
</protein>
<sequence length="372" mass="40276">MEKFMAEFGQGYVQTPFLSESNSVRYKISIAGSCPLSTAGPPYVKFQDNPVGSQTFSAGLHLRVFDPSTGALVDSKSYAFSTSNDTTSAAFVSFMNSFSNNRLVAILTSGKVNFPPEVVSWLRAAGTSAFPSDSILSRFDVSYAAFYTSSKRAIALEHVKLSNRKSTDDYQTILDVVFDSLEDVGATGFPKRTYESVEQFMSAVGGTNNEIARLPTSSAISKLSDYNLIPGDVLYLKAQLYADADLLALGTTNISIRFYDESNGYISSTHAEFTGQAGSWELKEDYVVIPENAVGFTIYAQRTAQAGQGGMRNLSFSEVSRNGGISKPAEFGVNGIRVNYVCESASPPDIMVLPTQASSKTGKVFGQEFREV</sequence>
<dbReference type="Pfam" id="PF15711">
    <property type="entry name" value="ILEI"/>
    <property type="match status" value="1"/>
</dbReference>
<dbReference type="PROSITE" id="PS52031">
    <property type="entry name" value="GG_LECTIN"/>
    <property type="match status" value="1"/>
</dbReference>
<dbReference type="GeneID" id="19485402"/>
<feature type="domain" description="ILEI/PANDER" evidence="2">
    <location>
        <begin position="59"/>
        <end position="123"/>
    </location>
</feature>
<evidence type="ECO:0000313" key="3">
    <source>
        <dbReference type="EMBL" id="AHY83451.1"/>
    </source>
</evidence>
<accession>A0A023ZUK1</accession>
<organism evidence="3 4">
    <name type="scientific">Escherichia phage vB_EcoM_112</name>
    <dbReference type="NCBI Taxonomy" id="1495285"/>
    <lineage>
        <taxon>Viruses</taxon>
        <taxon>Duplodnaviria</taxon>
        <taxon>Heunggongvirae</taxon>
        <taxon>Uroviricota</taxon>
        <taxon>Caudoviricetes</taxon>
        <taxon>Pantevenvirales</taxon>
        <taxon>Straboviridae</taxon>
        <taxon>Tevenvirinae</taxon>
        <taxon>Tequatrovirus</taxon>
        <taxon>Tequatrovirus e112</taxon>
    </lineage>
</organism>
<evidence type="ECO:0000259" key="2">
    <source>
        <dbReference type="Pfam" id="PF15711"/>
    </source>
</evidence>
<gene>
    <name evidence="3" type="ORF">e112_263</name>
</gene>
<keyword evidence="4" id="KW-1185">Reference proteome</keyword>
<dbReference type="Proteomes" id="UP000024439">
    <property type="component" value="Segment"/>
</dbReference>
<dbReference type="EMBL" id="KJ668714">
    <property type="protein sequence ID" value="AHY83451.1"/>
    <property type="molecule type" value="Genomic_DNA"/>
</dbReference>
<dbReference type="InterPro" id="IPR039477">
    <property type="entry name" value="ILEI/PANDER_dom"/>
</dbReference>
<dbReference type="KEGG" id="vg:19485402"/>
<dbReference type="RefSeq" id="YP_009030858.1">
    <property type="nucleotide sequence ID" value="NC_024125.2"/>
</dbReference>
<name>A0A023ZUK1_9CAUD</name>
<proteinExistence type="predicted"/>
<reference evidence="3 4" key="1">
    <citation type="submission" date="2014-10" db="EMBL/GenBank/DDBJ databases">
        <title>Complete genome sequence of e11/2, a T-even type bacteriophage specific for E. coli O157:H7.</title>
        <authorList>
            <person name="Coffey B."/>
            <person name="Ross P."/>
            <person name="O'Flynn G."/>
            <person name="O'Sullivan O."/>
            <person name="Casey A."/>
            <person name="Callanan M."/>
            <person name="Coffey A."/>
            <person name="McAuliffe O."/>
        </authorList>
    </citation>
    <scope>NUCLEOTIDE SEQUENCE [LARGE SCALE GENOMIC DNA]</scope>
</reference>
<evidence type="ECO:0000256" key="1">
    <source>
        <dbReference type="PROSITE-ProRule" id="PRU01375"/>
    </source>
</evidence>
<evidence type="ECO:0000313" key="4">
    <source>
        <dbReference type="Proteomes" id="UP000024439"/>
    </source>
</evidence>
<keyword evidence="1" id="KW-0430">Lectin</keyword>